<accession>A0A078AMB4</accession>
<sequence>MVAKREKDRADMVFDLRPSYSKNKSTSQQIIRNMSNNKHKKYYEYILSKLRFQREQDQEKQRELEQSQKIKLPRLVQTEDEDQELFKSLSTYIKNDEFMEQNKKMIHERNKSFDRDHRAMSKSQTGGNQSLELSQFLKVFEKKKNLVYLGGGDDGYNDVVKGNDNISTRKNKQIMDKMYELMTKKSKNRMRWESLDKMRQEKFDQQRHIEQEEIERKQAHELMEQQYINMLSSRAGTEDSFKSDSDMDRGEQDTETKKKIIKNKLSNLRDFVQKEIQKEQPFNPVQVMSNSKMELEKTDDNSNMQRQLTLLYKKSEEKMKESKSQNKKRIKLIRQESMQLPTINQNSRNQISPPSKNASSFIKHQYQSSTILQNDKKNSFITLMPTQQGNPTIESNQSNLGLSDFNSNQLFQSQILSPYRLNNNLINGSILLQNINDQSQFSSMKGRLKHQHLQLVDNVLDNCQTFLSGDIKYTKSSVAKLNRFIQYQSKLVVNEAQKKKNQDIKNVIKAISNNNHLYLRKVTDKNQNTLGISSRITVSRSPPKSFVLKSTFARNASAANIINVKQTMALQSDHDLKLTREISIHNLSPINQSITNETKVPQL</sequence>
<name>A0A078AMB4_STYLE</name>
<feature type="region of interest" description="Disordered" evidence="1">
    <location>
        <begin position="235"/>
        <end position="255"/>
    </location>
</feature>
<dbReference type="Proteomes" id="UP000039865">
    <property type="component" value="Unassembled WGS sequence"/>
</dbReference>
<evidence type="ECO:0000313" key="2">
    <source>
        <dbReference type="EMBL" id="CDW83041.1"/>
    </source>
</evidence>
<evidence type="ECO:0000313" key="3">
    <source>
        <dbReference type="Proteomes" id="UP000039865"/>
    </source>
</evidence>
<dbReference type="EMBL" id="CCKQ01011470">
    <property type="protein sequence ID" value="CDW83041.1"/>
    <property type="molecule type" value="Genomic_DNA"/>
</dbReference>
<organism evidence="2 3">
    <name type="scientific">Stylonychia lemnae</name>
    <name type="common">Ciliate</name>
    <dbReference type="NCBI Taxonomy" id="5949"/>
    <lineage>
        <taxon>Eukaryota</taxon>
        <taxon>Sar</taxon>
        <taxon>Alveolata</taxon>
        <taxon>Ciliophora</taxon>
        <taxon>Intramacronucleata</taxon>
        <taxon>Spirotrichea</taxon>
        <taxon>Stichotrichia</taxon>
        <taxon>Sporadotrichida</taxon>
        <taxon>Oxytrichidae</taxon>
        <taxon>Stylonychinae</taxon>
        <taxon>Stylonychia</taxon>
    </lineage>
</organism>
<proteinExistence type="predicted"/>
<feature type="compositionally biased region" description="Basic and acidic residues" evidence="1">
    <location>
        <begin position="236"/>
        <end position="255"/>
    </location>
</feature>
<keyword evidence="3" id="KW-1185">Reference proteome</keyword>
<gene>
    <name evidence="2" type="primary">Contig7192.g7698</name>
    <name evidence="2" type="ORF">STYLEM_12080</name>
</gene>
<dbReference type="InParanoid" id="A0A078AMB4"/>
<protein>
    <submittedName>
        <fullName evidence="2">Uncharacterized protein</fullName>
    </submittedName>
</protein>
<feature type="region of interest" description="Disordered" evidence="1">
    <location>
        <begin position="337"/>
        <end position="358"/>
    </location>
</feature>
<dbReference type="AlphaFoldDB" id="A0A078AMB4"/>
<evidence type="ECO:0000256" key="1">
    <source>
        <dbReference type="SAM" id="MobiDB-lite"/>
    </source>
</evidence>
<reference evidence="2 3" key="1">
    <citation type="submission" date="2014-06" db="EMBL/GenBank/DDBJ databases">
        <authorList>
            <person name="Swart Estienne"/>
        </authorList>
    </citation>
    <scope>NUCLEOTIDE SEQUENCE [LARGE SCALE GENOMIC DNA]</scope>
    <source>
        <strain evidence="2 3">130c</strain>
    </source>
</reference>